<evidence type="ECO:0000256" key="8">
    <source>
        <dbReference type="ARBA" id="ARBA00041117"/>
    </source>
</evidence>
<dbReference type="InParanoid" id="G3AL56"/>
<dbReference type="InterPro" id="IPR007568">
    <property type="entry name" value="RTA1"/>
</dbReference>
<dbReference type="GO" id="GO:0006869">
    <property type="term" value="P:lipid transport"/>
    <property type="evidence" value="ECO:0007669"/>
    <property type="project" value="UniProtKB-KW"/>
</dbReference>
<name>G3AL56_SPAPN</name>
<dbReference type="RefSeq" id="XP_007374614.1">
    <property type="nucleotide sequence ID" value="XM_007374552.1"/>
</dbReference>
<evidence type="ECO:0000313" key="11">
    <source>
        <dbReference type="Proteomes" id="UP000000709"/>
    </source>
</evidence>
<evidence type="ECO:0000256" key="7">
    <source>
        <dbReference type="ARBA" id="ARBA00037472"/>
    </source>
</evidence>
<proteinExistence type="inferred from homology"/>
<keyword evidence="5" id="KW-0445">Lipid transport</keyword>
<keyword evidence="11" id="KW-1185">Reference proteome</keyword>
<evidence type="ECO:0000256" key="3">
    <source>
        <dbReference type="ARBA" id="ARBA00022692"/>
    </source>
</evidence>
<feature type="transmembrane region" description="Helical" evidence="9">
    <location>
        <begin position="213"/>
        <end position="233"/>
    </location>
</feature>
<organism evidence="11">
    <name type="scientific">Spathaspora passalidarum (strain NRRL Y-27907 / 11-Y1)</name>
    <dbReference type="NCBI Taxonomy" id="619300"/>
    <lineage>
        <taxon>Eukaryota</taxon>
        <taxon>Fungi</taxon>
        <taxon>Dikarya</taxon>
        <taxon>Ascomycota</taxon>
        <taxon>Saccharomycotina</taxon>
        <taxon>Pichiomycetes</taxon>
        <taxon>Debaryomycetaceae</taxon>
        <taxon>Spathaspora</taxon>
    </lineage>
</organism>
<keyword evidence="4 9" id="KW-1133">Transmembrane helix</keyword>
<evidence type="ECO:0000313" key="10">
    <source>
        <dbReference type="EMBL" id="EGW33099.1"/>
    </source>
</evidence>
<keyword evidence="6 9" id="KW-0472">Membrane</keyword>
<dbReference type="AlphaFoldDB" id="G3AL56"/>
<evidence type="ECO:0000256" key="6">
    <source>
        <dbReference type="ARBA" id="ARBA00023136"/>
    </source>
</evidence>
<dbReference type="KEGG" id="spaa:SPAPADRAFT_60406"/>
<dbReference type="PANTHER" id="PTHR31465">
    <property type="entry name" value="PROTEIN RTA1-RELATED"/>
    <property type="match status" value="1"/>
</dbReference>
<feature type="transmembrane region" description="Helical" evidence="9">
    <location>
        <begin position="85"/>
        <end position="110"/>
    </location>
</feature>
<gene>
    <name evidence="10" type="ORF">SPAPADRAFT_60406</name>
</gene>
<dbReference type="OrthoDB" id="3358017at2759"/>
<sequence>MTNDNYFLLQLICLTLAPAFLMGGIYFLFGQLVVIHGRQYSWLKPLHYSYIFIGCDVLSLVIQAAGGGQASIASQNYQDADPGTYTMIAGIAFQVFAMSIFLIFWFTFWFKVYFKIDTTGNEDKNLGYGNKYQKKSLLNYIKLALNGKNADEYKRTVLDPNYNEKYSSIRSRPLYNYYMLAISIAVIAIYIRCVYRVVELAQGFSGYLITHEAFVMTLDATMIAIAAIIFVPFHPQIVMGASNVIRLKSISNNHDEKDVGDEITYAAAEDNADGKGASDTIQKEFEYESV</sequence>
<dbReference type="GO" id="GO:0005886">
    <property type="term" value="C:plasma membrane"/>
    <property type="evidence" value="ECO:0007669"/>
    <property type="project" value="UniProtKB-SubCell"/>
</dbReference>
<keyword evidence="5" id="KW-0813">Transport</keyword>
<evidence type="ECO:0000256" key="9">
    <source>
        <dbReference type="SAM" id="Phobius"/>
    </source>
</evidence>
<keyword evidence="3 9" id="KW-0812">Transmembrane</keyword>
<comment type="similarity">
    <text evidence="2">Belongs to the lipid-translocating exporter (LTE) (TC 9.A.26.1) family.</text>
</comment>
<dbReference type="GeneID" id="18873391"/>
<dbReference type="EMBL" id="GL996501">
    <property type="protein sequence ID" value="EGW33099.1"/>
    <property type="molecule type" value="Genomic_DNA"/>
</dbReference>
<comment type="function">
    <text evidence="7">Catalyzes the ATP-dependent translocation of sphingoid long-chain bases (LCBs) from the cytoplasmic site toward the extracytoplasmic side of the membrane (flip-flop). Involved in the establishment of the functional lipid asymmetry of the plasma membrane. Regulates intracellular levels of LCBs, sphingolipid precursors that are growth inhibitory at increased levels.</text>
</comment>
<reference evidence="10 11" key="1">
    <citation type="journal article" date="2011" name="Proc. Natl. Acad. Sci. U.S.A.">
        <title>Comparative genomics of xylose-fermenting fungi for enhanced biofuel production.</title>
        <authorList>
            <person name="Wohlbach D.J."/>
            <person name="Kuo A."/>
            <person name="Sato T.K."/>
            <person name="Potts K.M."/>
            <person name="Salamov A.A."/>
            <person name="LaButti K.M."/>
            <person name="Sun H."/>
            <person name="Clum A."/>
            <person name="Pangilinan J.L."/>
            <person name="Lindquist E.A."/>
            <person name="Lucas S."/>
            <person name="Lapidus A."/>
            <person name="Jin M."/>
            <person name="Gunawan C."/>
            <person name="Balan V."/>
            <person name="Dale B.E."/>
            <person name="Jeffries T.W."/>
            <person name="Zinkel R."/>
            <person name="Barry K.W."/>
            <person name="Grigoriev I.V."/>
            <person name="Gasch A.P."/>
        </authorList>
    </citation>
    <scope>NUCLEOTIDE SEQUENCE [LARGE SCALE GENOMIC DNA]</scope>
    <source>
        <strain evidence="11">NRRL Y-27907 / 11-Y1</strain>
    </source>
</reference>
<dbReference type="eggNOG" id="ENOG502QU4U">
    <property type="taxonomic scope" value="Eukaryota"/>
</dbReference>
<evidence type="ECO:0000256" key="5">
    <source>
        <dbReference type="ARBA" id="ARBA00023055"/>
    </source>
</evidence>
<protein>
    <recommendedName>
        <fullName evidence="8">Sphingoid long-chain base transporter RSB1</fullName>
    </recommendedName>
</protein>
<dbReference type="Proteomes" id="UP000000709">
    <property type="component" value="Unassembled WGS sequence"/>
</dbReference>
<accession>G3AL56</accession>
<evidence type="ECO:0000256" key="1">
    <source>
        <dbReference type="ARBA" id="ARBA00004651"/>
    </source>
</evidence>
<dbReference type="OMA" id="NSTAFMI"/>
<dbReference type="Pfam" id="PF04479">
    <property type="entry name" value="RTA1"/>
    <property type="match status" value="1"/>
</dbReference>
<evidence type="ECO:0000256" key="2">
    <source>
        <dbReference type="ARBA" id="ARBA00009969"/>
    </source>
</evidence>
<dbReference type="FunCoup" id="G3AL56">
    <property type="interactions" value="41"/>
</dbReference>
<feature type="transmembrane region" description="Helical" evidence="9">
    <location>
        <begin position="46"/>
        <end position="65"/>
    </location>
</feature>
<dbReference type="PANTHER" id="PTHR31465:SF9">
    <property type="entry name" value="SPHINGOID LONG-CHAIN BASE TRANSPORTER RSB1"/>
    <property type="match status" value="1"/>
</dbReference>
<feature type="transmembrane region" description="Helical" evidence="9">
    <location>
        <begin position="6"/>
        <end position="34"/>
    </location>
</feature>
<dbReference type="GO" id="GO:0000324">
    <property type="term" value="C:fungal-type vacuole"/>
    <property type="evidence" value="ECO:0007669"/>
    <property type="project" value="TreeGrafter"/>
</dbReference>
<evidence type="ECO:0000256" key="4">
    <source>
        <dbReference type="ARBA" id="ARBA00022989"/>
    </source>
</evidence>
<dbReference type="HOGENOM" id="CLU_033465_6_3_1"/>
<comment type="subcellular location">
    <subcellularLocation>
        <location evidence="1">Cell membrane</location>
        <topology evidence="1">Multi-pass membrane protein</topology>
    </subcellularLocation>
</comment>
<feature type="transmembrane region" description="Helical" evidence="9">
    <location>
        <begin position="175"/>
        <end position="198"/>
    </location>
</feature>